<evidence type="ECO:0000256" key="1">
    <source>
        <dbReference type="ARBA" id="ARBA00008467"/>
    </source>
</evidence>
<dbReference type="RefSeq" id="WP_063276278.1">
    <property type="nucleotide sequence ID" value="NZ_LQMT02000005.1"/>
</dbReference>
<dbReference type="InterPro" id="IPR014031">
    <property type="entry name" value="Ketoacyl_synth_C"/>
</dbReference>
<feature type="domain" description="Ketosynthase family 3 (KS3)" evidence="5">
    <location>
        <begin position="2"/>
        <end position="401"/>
    </location>
</feature>
<dbReference type="PANTHER" id="PTHR11712">
    <property type="entry name" value="POLYKETIDE SYNTHASE-RELATED"/>
    <property type="match status" value="1"/>
</dbReference>
<dbReference type="InterPro" id="IPR014030">
    <property type="entry name" value="Ketoacyl_synth_N"/>
</dbReference>
<accession>A0A1W2M2Z3</accession>
<dbReference type="InterPro" id="IPR016039">
    <property type="entry name" value="Thiolase-like"/>
</dbReference>
<dbReference type="PROSITE" id="PS52004">
    <property type="entry name" value="KS3_2"/>
    <property type="match status" value="1"/>
</dbReference>
<sequence length="414" mass="43933">MNTSVVITGIGIVSPLGNTLKTFTEATYLGVPAIQPIEHFDTSGFSSSLAGQVLGFSADEHLNGRMLAQTDRVTRFALMASDQVIADTGLDLSELDEHAVGVVTSNATGGFDYTHREMQKLWTRGPDSVSVYQAFAWFYAVNTGQISIRHKLKGPSGVVVSDQSGGLDAVAHGRRTVRQGATASIVGGVESSFDPWGWTSHCASGRLSQALRPENGYLPFDERANGYVPCEGGALLMLEAEETAKARSNYQPYARVAGHGATFDSSEGHTGLRRAAETALTDAGRTPADIDLVLADAAGLPWLDEHEATAIRELFGPNGVPVSAPKTMIGRALAGAGAIDVVWAVLAIQENLIPPTIYVTAIPEDYQIDLVTRAPRVAEVNTVLILARGHGGFNSALVVERPHLENVSIARSTT</sequence>
<name>A0A1W2M2Z3_9PSEU</name>
<comment type="similarity">
    <text evidence="1 4">Belongs to the thiolase-like superfamily. Beta-ketoacyl-ACP synthases family.</text>
</comment>
<evidence type="ECO:0000313" key="7">
    <source>
        <dbReference type="Proteomes" id="UP000076660"/>
    </source>
</evidence>
<dbReference type="Gene3D" id="3.40.47.10">
    <property type="match status" value="2"/>
</dbReference>
<keyword evidence="2 4" id="KW-0808">Transferase</keyword>
<dbReference type="SUPFAM" id="SSF53901">
    <property type="entry name" value="Thiolase-like"/>
    <property type="match status" value="2"/>
</dbReference>
<dbReference type="GO" id="GO:0006633">
    <property type="term" value="P:fatty acid biosynthetic process"/>
    <property type="evidence" value="ECO:0007669"/>
    <property type="project" value="TreeGrafter"/>
</dbReference>
<evidence type="ECO:0000256" key="2">
    <source>
        <dbReference type="ARBA" id="ARBA00022679"/>
    </source>
</evidence>
<protein>
    <submittedName>
        <fullName evidence="6">Ketosynthase chain-length factor</fullName>
    </submittedName>
</protein>
<proteinExistence type="inferred from homology"/>
<organism evidence="6 7">
    <name type="scientific">Amycolatopsis keratiniphila subsp. keratiniphila</name>
    <dbReference type="NCBI Taxonomy" id="227715"/>
    <lineage>
        <taxon>Bacteria</taxon>
        <taxon>Bacillati</taxon>
        <taxon>Actinomycetota</taxon>
        <taxon>Actinomycetes</taxon>
        <taxon>Pseudonocardiales</taxon>
        <taxon>Pseudonocardiaceae</taxon>
        <taxon>Amycolatopsis</taxon>
        <taxon>Amycolatopsis japonica group</taxon>
    </lineage>
</organism>
<dbReference type="AlphaFoldDB" id="A0A1W2M2Z3"/>
<dbReference type="SMART" id="SM00825">
    <property type="entry name" value="PKS_KS"/>
    <property type="match status" value="1"/>
</dbReference>
<dbReference type="OrthoDB" id="416758at2"/>
<evidence type="ECO:0000256" key="3">
    <source>
        <dbReference type="ARBA" id="ARBA00023315"/>
    </source>
</evidence>
<dbReference type="EMBL" id="LQMT02000005">
    <property type="protein sequence ID" value="ONF74381.1"/>
    <property type="molecule type" value="Genomic_DNA"/>
</dbReference>
<dbReference type="Proteomes" id="UP000076660">
    <property type="component" value="Unassembled WGS sequence"/>
</dbReference>
<dbReference type="GO" id="GO:0004315">
    <property type="term" value="F:3-oxoacyl-[acyl-carrier-protein] synthase activity"/>
    <property type="evidence" value="ECO:0007669"/>
    <property type="project" value="TreeGrafter"/>
</dbReference>
<dbReference type="CDD" id="cd00832">
    <property type="entry name" value="CLF"/>
    <property type="match status" value="1"/>
</dbReference>
<dbReference type="InterPro" id="IPR020841">
    <property type="entry name" value="PKS_Beta-ketoAc_synthase_dom"/>
</dbReference>
<keyword evidence="3" id="KW-0012">Acyltransferase</keyword>
<dbReference type="Pfam" id="PF02801">
    <property type="entry name" value="Ketoacyl-synt_C"/>
    <property type="match status" value="1"/>
</dbReference>
<evidence type="ECO:0000259" key="5">
    <source>
        <dbReference type="PROSITE" id="PS52004"/>
    </source>
</evidence>
<gene>
    <name evidence="6" type="ORF">AVR91_0203585</name>
</gene>
<dbReference type="InterPro" id="IPR000794">
    <property type="entry name" value="Beta-ketoacyl_synthase"/>
</dbReference>
<comment type="caution">
    <text evidence="6">The sequence shown here is derived from an EMBL/GenBank/DDBJ whole genome shotgun (WGS) entry which is preliminary data.</text>
</comment>
<reference evidence="6 7" key="1">
    <citation type="submission" date="2016-12" db="EMBL/GenBank/DDBJ databases">
        <title>Amycolatopsis keratiniphila subsp. keratiniphila genome sequencing and assembly.</title>
        <authorList>
            <person name="Mayilraj S."/>
            <person name="Kaur N."/>
        </authorList>
    </citation>
    <scope>NUCLEOTIDE SEQUENCE [LARGE SCALE GENOMIC DNA]</scope>
    <source>
        <strain evidence="6 7">DSM 44409</strain>
    </source>
</reference>
<evidence type="ECO:0000313" key="6">
    <source>
        <dbReference type="EMBL" id="ONF74381.1"/>
    </source>
</evidence>
<dbReference type="PANTHER" id="PTHR11712:SF322">
    <property type="entry name" value="POLYKETIDE BETA-KETOACYL SYNTHASE 2-RELATED"/>
    <property type="match status" value="1"/>
</dbReference>
<dbReference type="Pfam" id="PF00109">
    <property type="entry name" value="ketoacyl-synt"/>
    <property type="match status" value="1"/>
</dbReference>
<evidence type="ECO:0000256" key="4">
    <source>
        <dbReference type="RuleBase" id="RU003694"/>
    </source>
</evidence>